<dbReference type="InterPro" id="IPR050312">
    <property type="entry name" value="IolE/XylAMocC-like"/>
</dbReference>
<evidence type="ECO:0000313" key="2">
    <source>
        <dbReference type="EMBL" id="RDU38157.1"/>
    </source>
</evidence>
<gene>
    <name evidence="2" type="ORF">DRW41_00885</name>
</gene>
<keyword evidence="3" id="KW-1185">Reference proteome</keyword>
<dbReference type="InterPro" id="IPR013022">
    <property type="entry name" value="Xyl_isomerase-like_TIM-brl"/>
</dbReference>
<dbReference type="RefSeq" id="WP_115450080.1">
    <property type="nucleotide sequence ID" value="NZ_QNQT01000001.1"/>
</dbReference>
<evidence type="ECO:0000313" key="3">
    <source>
        <dbReference type="Proteomes" id="UP000257144"/>
    </source>
</evidence>
<dbReference type="Proteomes" id="UP000257144">
    <property type="component" value="Unassembled WGS sequence"/>
</dbReference>
<dbReference type="AlphaFoldDB" id="A0A3D8GUR5"/>
<dbReference type="OrthoDB" id="2237247at2"/>
<dbReference type="Gene3D" id="3.20.20.150">
    <property type="entry name" value="Divalent-metal-dependent TIM barrel enzymes"/>
    <property type="match status" value="1"/>
</dbReference>
<accession>A0A3D8GUR5</accession>
<proteinExistence type="predicted"/>
<reference evidence="2 3" key="1">
    <citation type="submission" date="2018-07" db="EMBL/GenBank/DDBJ databases">
        <title>Bacillus sp. YLB-04 draft genome sequence.</title>
        <authorList>
            <person name="Yu L."/>
            <person name="Tang X."/>
        </authorList>
    </citation>
    <scope>NUCLEOTIDE SEQUENCE [LARGE SCALE GENOMIC DNA]</scope>
    <source>
        <strain evidence="2 3">YLB-04</strain>
    </source>
</reference>
<feature type="domain" description="Xylose isomerase-like TIM barrel" evidence="1">
    <location>
        <begin position="27"/>
        <end position="218"/>
    </location>
</feature>
<comment type="caution">
    <text evidence="2">The sequence shown here is derived from an EMBL/GenBank/DDBJ whole genome shotgun (WGS) entry which is preliminary data.</text>
</comment>
<sequence>MKKDQIAINTLVYLEDLHAGVPQSEMLDWVHELGLKTIEVRREFIKNDEEFHDIKTKSEQYGINVFYSVPEVLYENHQLNVETLEMVCKEANEMKGSAIKLNIGEYGQVSEADLKTITKLLEKYNIKLTVENDQTESNGKSQKIFDFLTEVKQLGGPITFTFDIGNWLFQGEDPVENAKLLQPFVTYIHIKDIDEGKNTRFLNEGIVDWKTVMAILPKEIPAAIEYPIFTKEELVAEIHKLIDL</sequence>
<dbReference type="Pfam" id="PF01261">
    <property type="entry name" value="AP_endonuc_2"/>
    <property type="match status" value="1"/>
</dbReference>
<name>A0A3D8GUR5_9BACI</name>
<dbReference type="EMBL" id="QNQT01000001">
    <property type="protein sequence ID" value="RDU38157.1"/>
    <property type="molecule type" value="Genomic_DNA"/>
</dbReference>
<protein>
    <recommendedName>
        <fullName evidence="1">Xylose isomerase-like TIM barrel domain-containing protein</fullName>
    </recommendedName>
</protein>
<organism evidence="2 3">
    <name type="scientific">Neobacillus piezotolerans</name>
    <dbReference type="NCBI Taxonomy" id="2259171"/>
    <lineage>
        <taxon>Bacteria</taxon>
        <taxon>Bacillati</taxon>
        <taxon>Bacillota</taxon>
        <taxon>Bacilli</taxon>
        <taxon>Bacillales</taxon>
        <taxon>Bacillaceae</taxon>
        <taxon>Neobacillus</taxon>
    </lineage>
</organism>
<dbReference type="InterPro" id="IPR036237">
    <property type="entry name" value="Xyl_isomerase-like_sf"/>
</dbReference>
<dbReference type="PANTHER" id="PTHR12110:SF53">
    <property type="entry name" value="BLR5974 PROTEIN"/>
    <property type="match status" value="1"/>
</dbReference>
<evidence type="ECO:0000259" key="1">
    <source>
        <dbReference type="Pfam" id="PF01261"/>
    </source>
</evidence>
<dbReference type="SUPFAM" id="SSF51658">
    <property type="entry name" value="Xylose isomerase-like"/>
    <property type="match status" value="1"/>
</dbReference>
<dbReference type="PANTHER" id="PTHR12110">
    <property type="entry name" value="HYDROXYPYRUVATE ISOMERASE"/>
    <property type="match status" value="1"/>
</dbReference>